<dbReference type="EMBL" id="CACVBS010000112">
    <property type="protein sequence ID" value="CAA7271805.1"/>
    <property type="molecule type" value="Genomic_DNA"/>
</dbReference>
<feature type="region of interest" description="Disordered" evidence="1">
    <location>
        <begin position="1"/>
        <end position="21"/>
    </location>
</feature>
<feature type="transmembrane region" description="Helical" evidence="2">
    <location>
        <begin position="100"/>
        <end position="116"/>
    </location>
</feature>
<feature type="transmembrane region" description="Helical" evidence="2">
    <location>
        <begin position="136"/>
        <end position="164"/>
    </location>
</feature>
<evidence type="ECO:0000256" key="1">
    <source>
        <dbReference type="SAM" id="MobiDB-lite"/>
    </source>
</evidence>
<evidence type="ECO:0000313" key="3">
    <source>
        <dbReference type="EMBL" id="CAA7271805.1"/>
    </source>
</evidence>
<dbReference type="AlphaFoldDB" id="A0A8S0W1H8"/>
<name>A0A8S0W1H8_CYCAE</name>
<evidence type="ECO:0000313" key="4">
    <source>
        <dbReference type="Proteomes" id="UP000467700"/>
    </source>
</evidence>
<keyword evidence="2" id="KW-0472">Membrane</keyword>
<evidence type="ECO:0000256" key="2">
    <source>
        <dbReference type="SAM" id="Phobius"/>
    </source>
</evidence>
<accession>A0A8S0W1H8</accession>
<feature type="compositionally biased region" description="Polar residues" evidence="1">
    <location>
        <begin position="1"/>
        <end position="10"/>
    </location>
</feature>
<dbReference type="Proteomes" id="UP000467700">
    <property type="component" value="Unassembled WGS sequence"/>
</dbReference>
<comment type="caution">
    <text evidence="3">The sequence shown here is derived from an EMBL/GenBank/DDBJ whole genome shotgun (WGS) entry which is preliminary data.</text>
</comment>
<feature type="transmembrane region" description="Helical" evidence="2">
    <location>
        <begin position="68"/>
        <end position="88"/>
    </location>
</feature>
<reference evidence="3 4" key="1">
    <citation type="submission" date="2020-01" db="EMBL/GenBank/DDBJ databases">
        <authorList>
            <person name="Gupta K D."/>
        </authorList>
    </citation>
    <scope>NUCLEOTIDE SEQUENCE [LARGE SCALE GENOMIC DNA]</scope>
</reference>
<protein>
    <submittedName>
        <fullName evidence="3">Uncharacterized protein</fullName>
    </submittedName>
</protein>
<sequence>MPATSSSLGTVPSDRRSPPQAIPPPSRFLRIRTVSFSVIISLCFLWIILLCLIIFSKWDLLDRTERPLVVIMLLIDTITVIVLPILLIQPFRAWLDAARFLFLFAAHCGIAGGFASKTPSFQCSSSVPDEVAICNLIILFINVCSWFVPILVVGYACGLAFLMYRLSKSVEASAVDDVEKQKSSVHNSFHSQVSYGYAI</sequence>
<keyword evidence="4" id="KW-1185">Reference proteome</keyword>
<keyword evidence="2" id="KW-1133">Transmembrane helix</keyword>
<gene>
    <name evidence="3" type="ORF">AAE3_LOCUS14020</name>
</gene>
<feature type="transmembrane region" description="Helical" evidence="2">
    <location>
        <begin position="34"/>
        <end position="56"/>
    </location>
</feature>
<dbReference type="OrthoDB" id="3065653at2759"/>
<keyword evidence="2" id="KW-0812">Transmembrane</keyword>
<organism evidence="3 4">
    <name type="scientific">Cyclocybe aegerita</name>
    <name type="common">Black poplar mushroom</name>
    <name type="synonym">Agrocybe aegerita</name>
    <dbReference type="NCBI Taxonomy" id="1973307"/>
    <lineage>
        <taxon>Eukaryota</taxon>
        <taxon>Fungi</taxon>
        <taxon>Dikarya</taxon>
        <taxon>Basidiomycota</taxon>
        <taxon>Agaricomycotina</taxon>
        <taxon>Agaricomycetes</taxon>
        <taxon>Agaricomycetidae</taxon>
        <taxon>Agaricales</taxon>
        <taxon>Agaricineae</taxon>
        <taxon>Bolbitiaceae</taxon>
        <taxon>Cyclocybe</taxon>
    </lineage>
</organism>
<proteinExistence type="predicted"/>